<gene>
    <name evidence="2" type="primary">gb22682</name>
    <name evidence="2" type="ORF">PR202_gb22682</name>
</gene>
<dbReference type="EMBL" id="BQKI01000085">
    <property type="protein sequence ID" value="GJN34046.1"/>
    <property type="molecule type" value="Genomic_DNA"/>
</dbReference>
<organism evidence="2 3">
    <name type="scientific">Eleusine coracana subsp. coracana</name>
    <dbReference type="NCBI Taxonomy" id="191504"/>
    <lineage>
        <taxon>Eukaryota</taxon>
        <taxon>Viridiplantae</taxon>
        <taxon>Streptophyta</taxon>
        <taxon>Embryophyta</taxon>
        <taxon>Tracheophyta</taxon>
        <taxon>Spermatophyta</taxon>
        <taxon>Magnoliopsida</taxon>
        <taxon>Liliopsida</taxon>
        <taxon>Poales</taxon>
        <taxon>Poaceae</taxon>
        <taxon>PACMAD clade</taxon>
        <taxon>Chloridoideae</taxon>
        <taxon>Cynodonteae</taxon>
        <taxon>Eleusininae</taxon>
        <taxon>Eleusine</taxon>
    </lineage>
</organism>
<evidence type="ECO:0000256" key="1">
    <source>
        <dbReference type="SAM" id="MobiDB-lite"/>
    </source>
</evidence>
<feature type="region of interest" description="Disordered" evidence="1">
    <location>
        <begin position="425"/>
        <end position="458"/>
    </location>
</feature>
<evidence type="ECO:0000313" key="3">
    <source>
        <dbReference type="Proteomes" id="UP001054889"/>
    </source>
</evidence>
<dbReference type="PANTHER" id="PTHR21220">
    <property type="entry name" value="DNA-DEPENDENT METALLOPROTEASE SPRTN"/>
    <property type="match status" value="1"/>
</dbReference>
<feature type="compositionally biased region" description="Basic residues" evidence="1">
    <location>
        <begin position="547"/>
        <end position="557"/>
    </location>
</feature>
<dbReference type="GO" id="GO:0005634">
    <property type="term" value="C:nucleus"/>
    <property type="evidence" value="ECO:0007669"/>
    <property type="project" value="TreeGrafter"/>
</dbReference>
<feature type="region of interest" description="Disordered" evidence="1">
    <location>
        <begin position="539"/>
        <end position="558"/>
    </location>
</feature>
<dbReference type="GO" id="GO:0003697">
    <property type="term" value="F:single-stranded DNA binding"/>
    <property type="evidence" value="ECO:0007669"/>
    <property type="project" value="InterPro"/>
</dbReference>
<reference evidence="2" key="2">
    <citation type="submission" date="2021-12" db="EMBL/GenBank/DDBJ databases">
        <title>Resequencing data analysis of finger millet.</title>
        <authorList>
            <person name="Hatakeyama M."/>
            <person name="Aluri S."/>
            <person name="Balachadran M.T."/>
            <person name="Sivarajan S.R."/>
            <person name="Poveda L."/>
            <person name="Shimizu-Inatsugi R."/>
            <person name="Schlapbach R."/>
            <person name="Sreeman S.M."/>
            <person name="Shimizu K.K."/>
        </authorList>
    </citation>
    <scope>NUCLEOTIDE SEQUENCE</scope>
</reference>
<evidence type="ECO:0000313" key="2">
    <source>
        <dbReference type="EMBL" id="GJN34046.1"/>
    </source>
</evidence>
<accession>A0AAV5FGC0</accession>
<feature type="region of interest" description="Disordered" evidence="1">
    <location>
        <begin position="361"/>
        <end position="398"/>
    </location>
</feature>
<dbReference type="AlphaFoldDB" id="A0AAV5FGC0"/>
<comment type="caution">
    <text evidence="2">The sequence shown here is derived from an EMBL/GenBank/DDBJ whole genome shotgun (WGS) entry which is preliminary data.</text>
</comment>
<dbReference type="Proteomes" id="UP001054889">
    <property type="component" value="Unassembled WGS sequence"/>
</dbReference>
<dbReference type="InterPro" id="IPR044245">
    <property type="entry name" value="Spartan"/>
</dbReference>
<dbReference type="PANTHER" id="PTHR21220:SF2">
    <property type="entry name" value="OS09G0407300 PROTEIN"/>
    <property type="match status" value="1"/>
</dbReference>
<proteinExistence type="predicted"/>
<feature type="compositionally biased region" description="Basic and acidic residues" evidence="1">
    <location>
        <begin position="425"/>
        <end position="437"/>
    </location>
</feature>
<feature type="region of interest" description="Disordered" evidence="1">
    <location>
        <begin position="575"/>
        <end position="642"/>
    </location>
</feature>
<keyword evidence="3" id="KW-1185">Reference proteome</keyword>
<name>A0AAV5FGC0_ELECO</name>
<dbReference type="GO" id="GO:0004222">
    <property type="term" value="F:metalloendopeptidase activity"/>
    <property type="evidence" value="ECO:0007669"/>
    <property type="project" value="InterPro"/>
</dbReference>
<protein>
    <submittedName>
        <fullName evidence="2">Uncharacterized protein</fullName>
    </submittedName>
</protein>
<dbReference type="GO" id="GO:0006974">
    <property type="term" value="P:DNA damage response"/>
    <property type="evidence" value="ECO:0007669"/>
    <property type="project" value="InterPro"/>
</dbReference>
<sequence length="691" mass="76779">MRRARADRRATGTAAEAEDAVAEADLVDPNPDVQELFRHYDRLYFQGALGAAGFTVKWGSSTVSRDRLVGTISPPSMISNHKSPSASGLSCGSVNLVEIHSQGPQTWVPHLMHAALRMLIMMQHVGTCFVTGTTTKVSVVVSYEKYGFAISYASSKEGTQFLLTYPSEESKSKGTIQESYSAELQEDTKVTKQNAEDEHLPLRSYMNAVKRHRSEVVQKAIVTAVEPPKEVKEEQDLVAMEKHEHLSPVGCNDVRSLGVGTSKKTGNQHTREDVQKPNAPPAAHLGKLKLNQQLVPTERHKLFSLENCSNRKPLESISLQKTGKRPRSEVVDAEDILPDEPPKEMKQALIAVEEHELFSPGGYNDATSHGDDPSKKFSMQHRPEDIQPATPQGKPKLKQNLVPTETHNFFSIEDCNNAKTLGNTDAKKASKQHKPEGVQRPSDLLAASQGGPKVMSREACDYSTSKQADEQKAFSQHAYPLRRLKKDLVAPQKNELCHLTGCSHEKLLDKNLSKKTQKRHEPENIQETTMLPTVLRHKESSFVASQKQKRKCRRQPARKKEYAVMSAWMNIYESDRSSGSTEPLVNKRTVRRKRERERIQAYSRSNKKVNLDNSRIDVSVSSHKSGKDESALESRPPSPCSNAIVPITAQQVVTQGGHSQAPAPCWDIVPLQPADAPLPLDFAIIDISDDE</sequence>
<feature type="region of interest" description="Disordered" evidence="1">
    <location>
        <begin position="249"/>
        <end position="281"/>
    </location>
</feature>
<reference evidence="2" key="1">
    <citation type="journal article" date="2018" name="DNA Res.">
        <title>Multiple hybrid de novo genome assembly of finger millet, an orphan allotetraploid crop.</title>
        <authorList>
            <person name="Hatakeyama M."/>
            <person name="Aluri S."/>
            <person name="Balachadran M.T."/>
            <person name="Sivarajan S.R."/>
            <person name="Patrignani A."/>
            <person name="Gruter S."/>
            <person name="Poveda L."/>
            <person name="Shimizu-Inatsugi R."/>
            <person name="Baeten J."/>
            <person name="Francoijs K.J."/>
            <person name="Nataraja K.N."/>
            <person name="Reddy Y.A.N."/>
            <person name="Phadnis S."/>
            <person name="Ravikumar R.L."/>
            <person name="Schlapbach R."/>
            <person name="Sreeman S.M."/>
            <person name="Shimizu K.K."/>
        </authorList>
    </citation>
    <scope>NUCLEOTIDE SEQUENCE</scope>
</reference>
<dbReference type="GO" id="GO:0031593">
    <property type="term" value="F:polyubiquitin modification-dependent protein binding"/>
    <property type="evidence" value="ECO:0007669"/>
    <property type="project" value="TreeGrafter"/>
</dbReference>
<feature type="compositionally biased region" description="Basic and acidic residues" evidence="1">
    <location>
        <begin position="368"/>
        <end position="385"/>
    </location>
</feature>